<proteinExistence type="predicted"/>
<gene>
    <name evidence="1" type="ORF">THSYN_08900</name>
</gene>
<organism evidence="1 2">
    <name type="scientific">Candidatus Thiodictyon syntrophicum</name>
    <dbReference type="NCBI Taxonomy" id="1166950"/>
    <lineage>
        <taxon>Bacteria</taxon>
        <taxon>Pseudomonadati</taxon>
        <taxon>Pseudomonadota</taxon>
        <taxon>Gammaproteobacteria</taxon>
        <taxon>Chromatiales</taxon>
        <taxon>Chromatiaceae</taxon>
        <taxon>Thiodictyon</taxon>
    </lineage>
</organism>
<evidence type="ECO:0000313" key="1">
    <source>
        <dbReference type="EMBL" id="AUB81057.1"/>
    </source>
</evidence>
<dbReference type="EMBL" id="CP020370">
    <property type="protein sequence ID" value="AUB81057.1"/>
    <property type="molecule type" value="Genomic_DNA"/>
</dbReference>
<dbReference type="Proteomes" id="UP000232638">
    <property type="component" value="Chromosome"/>
</dbReference>
<reference evidence="1 2" key="1">
    <citation type="submission" date="2017-03" db="EMBL/GenBank/DDBJ databases">
        <title>Complete genome sequence of Candidatus 'Thiodictyon syntrophicum' sp. nov. strain Cad16T, a photolithoautotroph purple sulfur bacterium isolated from an alpine meromictic lake.</title>
        <authorList>
            <person name="Luedin S.M."/>
            <person name="Pothier J.F."/>
            <person name="Danza F."/>
            <person name="Storelli N."/>
            <person name="Wittwer M."/>
            <person name="Tonolla M."/>
        </authorList>
    </citation>
    <scope>NUCLEOTIDE SEQUENCE [LARGE SCALE GENOMIC DNA]</scope>
    <source>
        <strain evidence="1 2">Cad16T</strain>
    </source>
</reference>
<accession>A0A2K8U677</accession>
<protein>
    <submittedName>
        <fullName evidence="1">Uncharacterized protein</fullName>
    </submittedName>
</protein>
<sequence>MNAMSWNEESGRTAMIEEARALLSIIAADQAGEEIDEDTVSRTMRLTMVKMAGRLAAEISAQLQTATAEPRTTNQAKYVGRLIWI</sequence>
<evidence type="ECO:0000313" key="2">
    <source>
        <dbReference type="Proteomes" id="UP000232638"/>
    </source>
</evidence>
<keyword evidence="2" id="KW-1185">Reference proteome</keyword>
<dbReference type="AlphaFoldDB" id="A0A2K8U677"/>
<name>A0A2K8U677_9GAMM</name>
<dbReference type="RefSeq" id="WP_100918833.1">
    <property type="nucleotide sequence ID" value="NZ_CP020370.1"/>
</dbReference>
<dbReference type="KEGG" id="tsy:THSYN_08900"/>